<name>A0ABM5ZAN7_9BURK</name>
<gene>
    <name evidence="1" type="ORF">CPter291_3881</name>
</gene>
<evidence type="ECO:0000313" key="1">
    <source>
        <dbReference type="EMBL" id="AMP16115.1"/>
    </source>
</evidence>
<dbReference type="Proteomes" id="UP000074914">
    <property type="component" value="Chromosome"/>
</dbReference>
<reference evidence="1 2" key="1">
    <citation type="submission" date="2015-11" db="EMBL/GenBank/DDBJ databases">
        <title>Exploring the genomic traits of fungus-feeding bacterial genus Collimonas.</title>
        <authorList>
            <person name="Song C."/>
            <person name="Schmidt R."/>
            <person name="de Jager V."/>
            <person name="Krzyzanowska D."/>
            <person name="Jongedijk E."/>
            <person name="Cankar K."/>
            <person name="Beekwilder J."/>
            <person name="van Veen A."/>
            <person name="de Boer W."/>
            <person name="van Veen J.A."/>
            <person name="Garbeva P."/>
        </authorList>
    </citation>
    <scope>NUCLEOTIDE SEQUENCE [LARGE SCALE GENOMIC DNA]</scope>
    <source>
        <strain evidence="1 2">Ter291</strain>
    </source>
</reference>
<keyword evidence="2" id="KW-1185">Reference proteome</keyword>
<dbReference type="EMBL" id="CP013236">
    <property type="protein sequence ID" value="AMP16115.1"/>
    <property type="molecule type" value="Genomic_DNA"/>
</dbReference>
<proteinExistence type="predicted"/>
<organism evidence="1 2">
    <name type="scientific">Collimonas pratensis</name>
    <dbReference type="NCBI Taxonomy" id="279113"/>
    <lineage>
        <taxon>Bacteria</taxon>
        <taxon>Pseudomonadati</taxon>
        <taxon>Pseudomonadota</taxon>
        <taxon>Betaproteobacteria</taxon>
        <taxon>Burkholderiales</taxon>
        <taxon>Oxalobacteraceae</taxon>
        <taxon>Collimonas</taxon>
    </lineage>
</organism>
<evidence type="ECO:0000313" key="2">
    <source>
        <dbReference type="Proteomes" id="UP000074914"/>
    </source>
</evidence>
<protein>
    <submittedName>
        <fullName evidence="1">Uncharacterized protein</fullName>
    </submittedName>
</protein>
<sequence>MTLWAAQCLFYPSAMPACMGMLSAAGACRWLSGFGYS</sequence>
<accession>A0ABM5ZAN7</accession>